<dbReference type="HAMAP" id="MF_00469">
    <property type="entry name" value="TrhO"/>
    <property type="match status" value="1"/>
</dbReference>
<dbReference type="GO" id="GO:0006400">
    <property type="term" value="P:tRNA modification"/>
    <property type="evidence" value="ECO:0007669"/>
    <property type="project" value="UniProtKB-UniRule"/>
</dbReference>
<dbReference type="InterPro" id="IPR036873">
    <property type="entry name" value="Rhodanese-like_dom_sf"/>
</dbReference>
<protein>
    <recommendedName>
        <fullName evidence="1">tRNA uridine(34) hydroxylase</fullName>
        <ecNumber evidence="1">1.14.-.-</ecNumber>
    </recommendedName>
    <alternativeName>
        <fullName evidence="1">tRNA hydroxylation protein O</fullName>
    </alternativeName>
</protein>
<evidence type="ECO:0000256" key="2">
    <source>
        <dbReference type="SAM" id="MobiDB-lite"/>
    </source>
</evidence>
<comment type="catalytic activity">
    <reaction evidence="1">
        <text>uridine(34) in tRNA + AH2 + O2 = 5-hydroxyuridine(34) in tRNA + A + H2O</text>
        <dbReference type="Rhea" id="RHEA:64224"/>
        <dbReference type="Rhea" id="RHEA-COMP:11727"/>
        <dbReference type="Rhea" id="RHEA-COMP:13381"/>
        <dbReference type="ChEBI" id="CHEBI:13193"/>
        <dbReference type="ChEBI" id="CHEBI:15377"/>
        <dbReference type="ChEBI" id="CHEBI:15379"/>
        <dbReference type="ChEBI" id="CHEBI:17499"/>
        <dbReference type="ChEBI" id="CHEBI:65315"/>
        <dbReference type="ChEBI" id="CHEBI:136877"/>
    </reaction>
</comment>
<accession>A0A226X4U9</accession>
<comment type="caution">
    <text evidence="4">The sequence shown here is derived from an EMBL/GenBank/DDBJ whole genome shotgun (WGS) entry which is preliminary data.</text>
</comment>
<dbReference type="AlphaFoldDB" id="A0A226X4U9"/>
<reference evidence="5" key="1">
    <citation type="submission" date="2017-01" db="EMBL/GenBank/DDBJ databases">
        <title>Genome Analysis of Deinococcus marmoris KOPRI26562.</title>
        <authorList>
            <person name="Kim J.H."/>
            <person name="Oh H.-M."/>
        </authorList>
    </citation>
    <scope>NUCLEOTIDE SEQUENCE [LARGE SCALE GENOMIC DNA]</scope>
    <source>
        <strain evidence="5">PAMC 26633</strain>
    </source>
</reference>
<dbReference type="Gene3D" id="3.40.250.10">
    <property type="entry name" value="Rhodanese-like domain"/>
    <property type="match status" value="1"/>
</dbReference>
<evidence type="ECO:0000313" key="4">
    <source>
        <dbReference type="EMBL" id="OXC78474.1"/>
    </source>
</evidence>
<feature type="domain" description="Rhodanese" evidence="3">
    <location>
        <begin position="159"/>
        <end position="253"/>
    </location>
</feature>
<name>A0A226X4U9_CABSO</name>
<dbReference type="eggNOG" id="COG1054">
    <property type="taxonomic scope" value="Bacteria"/>
</dbReference>
<dbReference type="Proteomes" id="UP000214720">
    <property type="component" value="Unassembled WGS sequence"/>
</dbReference>
<feature type="compositionally biased region" description="Acidic residues" evidence="2">
    <location>
        <begin position="293"/>
        <end position="310"/>
    </location>
</feature>
<dbReference type="SUPFAM" id="SSF52821">
    <property type="entry name" value="Rhodanese/Cell cycle control phosphatase"/>
    <property type="match status" value="1"/>
</dbReference>
<dbReference type="InterPro" id="IPR020936">
    <property type="entry name" value="TrhO"/>
</dbReference>
<dbReference type="EC" id="1.14.-.-" evidence="1"/>
<proteinExistence type="inferred from homology"/>
<comment type="function">
    <text evidence="1">Catalyzes oxygen-dependent 5-hydroxyuridine (ho5U) modification at position 34 in tRNAs.</text>
</comment>
<evidence type="ECO:0000256" key="1">
    <source>
        <dbReference type="HAMAP-Rule" id="MF_00469"/>
    </source>
</evidence>
<dbReference type="EMBL" id="MTHB01000063">
    <property type="protein sequence ID" value="OXC78474.1"/>
    <property type="molecule type" value="Genomic_DNA"/>
</dbReference>
<dbReference type="Gene3D" id="3.30.70.100">
    <property type="match status" value="1"/>
</dbReference>
<dbReference type="NCBIfam" id="NF003703">
    <property type="entry name" value="PRK05320.1"/>
    <property type="match status" value="1"/>
</dbReference>
<dbReference type="PROSITE" id="PS50206">
    <property type="entry name" value="RHODANESE_3"/>
    <property type="match status" value="1"/>
</dbReference>
<dbReference type="PANTHER" id="PTHR43268">
    <property type="entry name" value="THIOSULFATE SULFURTRANSFERASE/RHODANESE-LIKE DOMAIN-CONTAINING PROTEIN 2"/>
    <property type="match status" value="1"/>
</dbReference>
<dbReference type="Pfam" id="PF17773">
    <property type="entry name" value="UPF0176_N"/>
    <property type="match status" value="1"/>
</dbReference>
<evidence type="ECO:0000313" key="5">
    <source>
        <dbReference type="Proteomes" id="UP000214720"/>
    </source>
</evidence>
<dbReference type="GO" id="GO:0016705">
    <property type="term" value="F:oxidoreductase activity, acting on paired donors, with incorporation or reduction of molecular oxygen"/>
    <property type="evidence" value="ECO:0007669"/>
    <property type="project" value="UniProtKB-UniRule"/>
</dbReference>
<dbReference type="InterPro" id="IPR001763">
    <property type="entry name" value="Rhodanese-like_dom"/>
</dbReference>
<dbReference type="SMART" id="SM00450">
    <property type="entry name" value="RHOD"/>
    <property type="match status" value="1"/>
</dbReference>
<organism evidence="4 5">
    <name type="scientific">Caballeronia sordidicola</name>
    <name type="common">Burkholderia sordidicola</name>
    <dbReference type="NCBI Taxonomy" id="196367"/>
    <lineage>
        <taxon>Bacteria</taxon>
        <taxon>Pseudomonadati</taxon>
        <taxon>Pseudomonadota</taxon>
        <taxon>Betaproteobacteria</taxon>
        <taxon>Burkholderiales</taxon>
        <taxon>Burkholderiaceae</taxon>
        <taxon>Caballeronia</taxon>
    </lineage>
</organism>
<gene>
    <name evidence="1" type="primary">trhO</name>
    <name evidence="4" type="ORF">BSU04_12050</name>
</gene>
<comment type="similarity">
    <text evidence="1">Belongs to the TrhO family.</text>
</comment>
<evidence type="ECO:0000259" key="3">
    <source>
        <dbReference type="PROSITE" id="PS50206"/>
    </source>
</evidence>
<dbReference type="InterPro" id="IPR040503">
    <property type="entry name" value="TRHO_N"/>
</dbReference>
<sequence>MNAPGARPKPLFPPATPVFQHFKSICVMSIVNLSAYKFVTIESGADWRPLIVDRCAALGLRGTILLAPEGINLFVAGEPEQIGTFMDYLRTDPLFEGKFADLQFKESVSETQPFGKMLVKLKREIITMKKPAIRPELGRAPSVGAATLKSWLDRGHDDEGRPVVMLDTRNAFEVDVGTFDQALDYRIAKFSEFPGVIEEHRADLEGKTVVSFCTGGIRCEKAAIHMKEVGIDHVYQLEGGILKYFEEVGGAHYHGECFVFDHRTALNAALEPAAIAQNSEDRTASATPGAPATEDDAADTADADDTDDTDEAHAAITAGGQASFPGPNHGRHE</sequence>
<dbReference type="Pfam" id="PF00581">
    <property type="entry name" value="Rhodanese"/>
    <property type="match status" value="1"/>
</dbReference>
<keyword evidence="1" id="KW-0819">tRNA processing</keyword>
<feature type="region of interest" description="Disordered" evidence="2">
    <location>
        <begin position="277"/>
        <end position="333"/>
    </location>
</feature>
<keyword evidence="1" id="KW-0560">Oxidoreductase</keyword>
<dbReference type="PANTHER" id="PTHR43268:SF3">
    <property type="entry name" value="RHODANESE-LIKE DOMAIN-CONTAINING PROTEIN 7-RELATED"/>
    <property type="match status" value="1"/>
</dbReference>